<evidence type="ECO:0000313" key="2">
    <source>
        <dbReference type="Proteomes" id="UP000566985"/>
    </source>
</evidence>
<dbReference type="RefSeq" id="WP_069730106.1">
    <property type="nucleotide sequence ID" value="NZ_JABWPE010000011.1"/>
</dbReference>
<name>A0A7Y6TSK9_9GAMM</name>
<proteinExistence type="predicted"/>
<comment type="caution">
    <text evidence="1">The sequence shown here is derived from an EMBL/GenBank/DDBJ whole genome shotgun (WGS) entry which is preliminary data.</text>
</comment>
<dbReference type="CDD" id="cd20696">
    <property type="entry name" value="CdiI_Ecoli3006-like"/>
    <property type="match status" value="1"/>
</dbReference>
<dbReference type="AlphaFoldDB" id="A0A7Y6TSK9"/>
<dbReference type="EMBL" id="JABWPM010000012">
    <property type="protein sequence ID" value="NUY97319.1"/>
    <property type="molecule type" value="Genomic_DNA"/>
</dbReference>
<gene>
    <name evidence="1" type="ORF">HU668_12735</name>
</gene>
<evidence type="ECO:0000313" key="1">
    <source>
        <dbReference type="EMBL" id="NUY97319.1"/>
    </source>
</evidence>
<organism evidence="1 2">
    <name type="scientific">Pantoea brenneri</name>
    <dbReference type="NCBI Taxonomy" id="472694"/>
    <lineage>
        <taxon>Bacteria</taxon>
        <taxon>Pseudomonadati</taxon>
        <taxon>Pseudomonadota</taxon>
        <taxon>Gammaproteobacteria</taxon>
        <taxon>Enterobacterales</taxon>
        <taxon>Erwiniaceae</taxon>
        <taxon>Pantoea</taxon>
    </lineage>
</organism>
<reference evidence="1 2" key="1">
    <citation type="submission" date="2020-05" db="EMBL/GenBank/DDBJ databases">
        <title>Whole Genome Sequences of Enterobacteriales Associated with the International Space Station.</title>
        <authorList>
            <person name="Bharadwaj A."/>
            <person name="Daudu R."/>
            <person name="Singh N."/>
            <person name="Wood J."/>
            <person name="Debieu M."/>
            <person name="Mason C."/>
            <person name="Wang C."/>
            <person name="Venkateswaran K."/>
        </authorList>
    </citation>
    <scope>NUCLEOTIDE SEQUENCE [LARGE SCALE GENOMIC DNA]</scope>
    <source>
        <strain evidence="1 2">IF5SW-B1</strain>
    </source>
</reference>
<accession>A0A7Y6TSK9</accession>
<sequence length="162" mass="18697">MISNKDKEALIKGINSYLINGCADIESFEDPVSELVDYLNALFSIDIGLAEDMCKKTLKAKHVDSSFFKALCLNDLLLSENEWSFAFNYLLNETESVSIPELEKALFYFYCAKNETDPYPAPEGLFKKLMKRYEELKDDPDAKFYHLHETYNDFVKAYSLSH</sequence>
<dbReference type="Proteomes" id="UP000566985">
    <property type="component" value="Unassembled WGS sequence"/>
</dbReference>
<protein>
    <submittedName>
        <fullName evidence="1">Uncharacterized protein</fullName>
    </submittedName>
</protein>
<dbReference type="GeneID" id="57345785"/>